<proteinExistence type="predicted"/>
<organism evidence="3 4">
    <name type="scientific">Cinara cedri</name>
    <dbReference type="NCBI Taxonomy" id="506608"/>
    <lineage>
        <taxon>Eukaryota</taxon>
        <taxon>Metazoa</taxon>
        <taxon>Ecdysozoa</taxon>
        <taxon>Arthropoda</taxon>
        <taxon>Hexapoda</taxon>
        <taxon>Insecta</taxon>
        <taxon>Pterygota</taxon>
        <taxon>Neoptera</taxon>
        <taxon>Paraneoptera</taxon>
        <taxon>Hemiptera</taxon>
        <taxon>Sternorrhyncha</taxon>
        <taxon>Aphidomorpha</taxon>
        <taxon>Aphidoidea</taxon>
        <taxon>Aphididae</taxon>
        <taxon>Lachninae</taxon>
        <taxon>Cinara</taxon>
    </lineage>
</organism>
<dbReference type="AlphaFoldDB" id="A0A5E4MB49"/>
<reference evidence="3 4" key="1">
    <citation type="submission" date="2019-08" db="EMBL/GenBank/DDBJ databases">
        <authorList>
            <person name="Alioto T."/>
            <person name="Alioto T."/>
            <person name="Gomez Garrido J."/>
        </authorList>
    </citation>
    <scope>NUCLEOTIDE SEQUENCE [LARGE SCALE GENOMIC DNA]</scope>
</reference>
<feature type="compositionally biased region" description="Polar residues" evidence="2">
    <location>
        <begin position="1"/>
        <end position="21"/>
    </location>
</feature>
<protein>
    <submittedName>
        <fullName evidence="3">Uncharacterized protein</fullName>
    </submittedName>
</protein>
<dbReference type="EMBL" id="CABPRJ010000035">
    <property type="protein sequence ID" value="VVC26467.1"/>
    <property type="molecule type" value="Genomic_DNA"/>
</dbReference>
<sequence>METRNENTLNTEDADSGSSRSPRAERPDIGEQYQEFKKNKDIQEYFQKPIETGERLLNVLKFQKSHTSKLIKHHQLIITKYNRTKLYIKKLESELKNAKRALKNTPQNHNFTESCSSSVLEFDATPFKMIHAGVEEQNTRQVAKCNFCGRS</sequence>
<feature type="compositionally biased region" description="Basic and acidic residues" evidence="2">
    <location>
        <begin position="22"/>
        <end position="34"/>
    </location>
</feature>
<dbReference type="OrthoDB" id="2535391at2759"/>
<feature type="coiled-coil region" evidence="1">
    <location>
        <begin position="81"/>
        <end position="108"/>
    </location>
</feature>
<accession>A0A5E4MB49</accession>
<feature type="region of interest" description="Disordered" evidence="2">
    <location>
        <begin position="1"/>
        <end position="34"/>
    </location>
</feature>
<evidence type="ECO:0000313" key="4">
    <source>
        <dbReference type="Proteomes" id="UP000325440"/>
    </source>
</evidence>
<evidence type="ECO:0000256" key="1">
    <source>
        <dbReference type="SAM" id="Coils"/>
    </source>
</evidence>
<dbReference type="Proteomes" id="UP000325440">
    <property type="component" value="Unassembled WGS sequence"/>
</dbReference>
<evidence type="ECO:0000313" key="3">
    <source>
        <dbReference type="EMBL" id="VVC26467.1"/>
    </source>
</evidence>
<name>A0A5E4MB49_9HEMI</name>
<keyword evidence="4" id="KW-1185">Reference proteome</keyword>
<gene>
    <name evidence="3" type="ORF">CINCED_3A008031</name>
</gene>
<evidence type="ECO:0000256" key="2">
    <source>
        <dbReference type="SAM" id="MobiDB-lite"/>
    </source>
</evidence>
<keyword evidence="1" id="KW-0175">Coiled coil</keyword>